<protein>
    <submittedName>
        <fullName evidence="2">Uncharacterized protein</fullName>
    </submittedName>
</protein>
<sequence length="142" mass="15341">MSQQFHRICERQMVEEVQEHCNELKLASELQVADVNRQLTASYKVNRVRLAFGIVPIISSSLLKTGAKYIPGLLAVGTVAYLSYRDIAIREEVKASADKNRSVDVKHHGSRVPSGGEPNKSANGAAGERNVKAGTVGVLPGS</sequence>
<proteinExistence type="predicted"/>
<accession>A0A7R8UDD9</accession>
<dbReference type="Proteomes" id="UP000594454">
    <property type="component" value="Chromosome 1"/>
</dbReference>
<reference evidence="2 3" key="1">
    <citation type="submission" date="2020-11" db="EMBL/GenBank/DDBJ databases">
        <authorList>
            <person name="Wallbank WR R."/>
            <person name="Pardo Diaz C."/>
            <person name="Kozak K."/>
            <person name="Martin S."/>
            <person name="Jiggins C."/>
            <person name="Moest M."/>
            <person name="Warren A I."/>
            <person name="Generalovic N T."/>
            <person name="Byers J.R.P. K."/>
            <person name="Montejo-Kovacevich G."/>
            <person name="Yen C E."/>
        </authorList>
    </citation>
    <scope>NUCLEOTIDE SEQUENCE [LARGE SCALE GENOMIC DNA]</scope>
</reference>
<dbReference type="EMBL" id="LR899009">
    <property type="protein sequence ID" value="CAD7078716.1"/>
    <property type="molecule type" value="Genomic_DNA"/>
</dbReference>
<evidence type="ECO:0000313" key="2">
    <source>
        <dbReference type="EMBL" id="CAD7078716.1"/>
    </source>
</evidence>
<dbReference type="InParanoid" id="A0A7R8UDD9"/>
<keyword evidence="3" id="KW-1185">Reference proteome</keyword>
<name>A0A7R8UDD9_HERIL</name>
<dbReference type="AlphaFoldDB" id="A0A7R8UDD9"/>
<feature type="region of interest" description="Disordered" evidence="1">
    <location>
        <begin position="97"/>
        <end position="142"/>
    </location>
</feature>
<gene>
    <name evidence="2" type="ORF">HERILL_LOCUS1969</name>
</gene>
<evidence type="ECO:0000256" key="1">
    <source>
        <dbReference type="SAM" id="MobiDB-lite"/>
    </source>
</evidence>
<evidence type="ECO:0000313" key="3">
    <source>
        <dbReference type="Proteomes" id="UP000594454"/>
    </source>
</evidence>
<feature type="compositionally biased region" description="Basic and acidic residues" evidence="1">
    <location>
        <begin position="97"/>
        <end position="107"/>
    </location>
</feature>
<organism evidence="2 3">
    <name type="scientific">Hermetia illucens</name>
    <name type="common">Black soldier fly</name>
    <dbReference type="NCBI Taxonomy" id="343691"/>
    <lineage>
        <taxon>Eukaryota</taxon>
        <taxon>Metazoa</taxon>
        <taxon>Ecdysozoa</taxon>
        <taxon>Arthropoda</taxon>
        <taxon>Hexapoda</taxon>
        <taxon>Insecta</taxon>
        <taxon>Pterygota</taxon>
        <taxon>Neoptera</taxon>
        <taxon>Endopterygota</taxon>
        <taxon>Diptera</taxon>
        <taxon>Brachycera</taxon>
        <taxon>Stratiomyomorpha</taxon>
        <taxon>Stratiomyidae</taxon>
        <taxon>Hermetiinae</taxon>
        <taxon>Hermetia</taxon>
    </lineage>
</organism>